<gene>
    <name evidence="10" type="ORF">DI626_08345</name>
</gene>
<dbReference type="InterPro" id="IPR012338">
    <property type="entry name" value="Beta-lactam/transpept-like"/>
</dbReference>
<dbReference type="SUPFAM" id="SSF56601">
    <property type="entry name" value="beta-lactamase/transpeptidase-like"/>
    <property type="match status" value="1"/>
</dbReference>
<evidence type="ECO:0000256" key="3">
    <source>
        <dbReference type="ARBA" id="ARBA00012865"/>
    </source>
</evidence>
<dbReference type="Gene3D" id="3.40.710.10">
    <property type="entry name" value="DD-peptidase/beta-lactamase superfamily"/>
    <property type="match status" value="1"/>
</dbReference>
<keyword evidence="6" id="KW-0378">Hydrolase</keyword>
<evidence type="ECO:0000256" key="7">
    <source>
        <dbReference type="ARBA" id="ARBA00023251"/>
    </source>
</evidence>
<dbReference type="InterPro" id="IPR036138">
    <property type="entry name" value="PBP_dimer_sf"/>
</dbReference>
<feature type="non-terminal residue" evidence="10">
    <location>
        <position position="297"/>
    </location>
</feature>
<dbReference type="Gene3D" id="3.30.1390.30">
    <property type="entry name" value="Penicillin-binding protein 2a, domain 3"/>
    <property type="match status" value="1"/>
</dbReference>
<keyword evidence="8" id="KW-1133">Transmembrane helix</keyword>
<evidence type="ECO:0000313" key="11">
    <source>
        <dbReference type="Proteomes" id="UP000249557"/>
    </source>
</evidence>
<proteinExistence type="inferred from homology"/>
<dbReference type="SUPFAM" id="SSF56519">
    <property type="entry name" value="Penicillin binding protein dimerisation domain"/>
    <property type="match status" value="1"/>
</dbReference>
<accession>A0A2W4ZU59</accession>
<dbReference type="PANTHER" id="PTHR30627">
    <property type="entry name" value="PEPTIDOGLYCAN D,D-TRANSPEPTIDASE"/>
    <property type="match status" value="1"/>
</dbReference>
<keyword evidence="8" id="KW-0472">Membrane</keyword>
<dbReference type="EMBL" id="QFNK01000180">
    <property type="protein sequence ID" value="PZO84342.1"/>
    <property type="molecule type" value="Genomic_DNA"/>
</dbReference>
<dbReference type="GO" id="GO:0008658">
    <property type="term" value="F:penicillin binding"/>
    <property type="evidence" value="ECO:0007669"/>
    <property type="project" value="InterPro"/>
</dbReference>
<keyword evidence="4" id="KW-0121">Carboxypeptidase</keyword>
<dbReference type="Gene3D" id="3.90.1310.10">
    <property type="entry name" value="Penicillin-binding protein 2a (Domain 2)"/>
    <property type="match status" value="1"/>
</dbReference>
<reference evidence="10 11" key="1">
    <citation type="submission" date="2017-08" db="EMBL/GenBank/DDBJ databases">
        <title>Infants hospitalized years apart are colonized by the same room-sourced microbial strains.</title>
        <authorList>
            <person name="Brooks B."/>
            <person name="Olm M.R."/>
            <person name="Firek B.A."/>
            <person name="Baker R."/>
            <person name="Thomas B.C."/>
            <person name="Morowitz M.J."/>
            <person name="Banfield J.F."/>
        </authorList>
    </citation>
    <scope>NUCLEOTIDE SEQUENCE [LARGE SCALE GENOMIC DNA]</scope>
    <source>
        <strain evidence="10">S2_018_000_R2_104</strain>
    </source>
</reference>
<evidence type="ECO:0000256" key="4">
    <source>
        <dbReference type="ARBA" id="ARBA00022645"/>
    </source>
</evidence>
<keyword evidence="4" id="KW-0645">Protease</keyword>
<dbReference type="EC" id="3.5.2.6" evidence="3"/>
<protein>
    <recommendedName>
        <fullName evidence="3">beta-lactamase</fullName>
        <ecNumber evidence="3">3.5.2.6</ecNumber>
    </recommendedName>
</protein>
<comment type="caution">
    <text evidence="10">The sequence shown here is derived from an EMBL/GenBank/DDBJ whole genome shotgun (WGS) entry which is preliminary data.</text>
</comment>
<evidence type="ECO:0000256" key="8">
    <source>
        <dbReference type="SAM" id="Phobius"/>
    </source>
</evidence>
<evidence type="ECO:0000259" key="9">
    <source>
        <dbReference type="Pfam" id="PF03717"/>
    </source>
</evidence>
<dbReference type="Pfam" id="PF03717">
    <property type="entry name" value="PBP_dimer"/>
    <property type="match status" value="1"/>
</dbReference>
<dbReference type="AlphaFoldDB" id="A0A2W4ZU59"/>
<dbReference type="GO" id="GO:0008800">
    <property type="term" value="F:beta-lactamase activity"/>
    <property type="evidence" value="ECO:0007669"/>
    <property type="project" value="UniProtKB-EC"/>
</dbReference>
<sequence>MTIEKENDRAVNFSRRAFVVGAFQAGILAVLGGRLAWLQTVEGNRYKTLAENNRINLKMMAPARGQIVDRFGVPFAVNNQNFRVLVIPEQTDDLEQSLRQLQTLIKLDDKQIEKVLKLAKRTPSYTPLEVADDLSWEEVATVEVNMPDLPAMSIDVGEVRHYPFADATAHLIGYVGAASKKDQEGDKDPLLTLPNFQVGKSGIEKTFDSDLRGTAGSSQVEVNVVGREVRELRNIQSHEGKRVVLSIDAELQRFAQQRMVADRSASAVVMDVHTGEIYALASYPAFDPNYFTGGISH</sequence>
<organism evidence="10 11">
    <name type="scientific">Micavibrio aeruginosavorus</name>
    <dbReference type="NCBI Taxonomy" id="349221"/>
    <lineage>
        <taxon>Bacteria</taxon>
        <taxon>Pseudomonadati</taxon>
        <taxon>Bdellovibrionota</taxon>
        <taxon>Bdellovibrionia</taxon>
        <taxon>Bdellovibrionales</taxon>
        <taxon>Pseudobdellovibrionaceae</taxon>
        <taxon>Micavibrio</taxon>
    </lineage>
</organism>
<evidence type="ECO:0000256" key="6">
    <source>
        <dbReference type="ARBA" id="ARBA00022801"/>
    </source>
</evidence>
<dbReference type="GO" id="GO:0046677">
    <property type="term" value="P:response to antibiotic"/>
    <property type="evidence" value="ECO:0007669"/>
    <property type="project" value="UniProtKB-KW"/>
</dbReference>
<dbReference type="GO" id="GO:0071555">
    <property type="term" value="P:cell wall organization"/>
    <property type="evidence" value="ECO:0007669"/>
    <property type="project" value="TreeGrafter"/>
</dbReference>
<evidence type="ECO:0000256" key="1">
    <source>
        <dbReference type="ARBA" id="ARBA00001526"/>
    </source>
</evidence>
<evidence type="ECO:0000256" key="2">
    <source>
        <dbReference type="ARBA" id="ARBA00007898"/>
    </source>
</evidence>
<comment type="similarity">
    <text evidence="2">Belongs to the class-D beta-lactamase family.</text>
</comment>
<dbReference type="GO" id="GO:0005886">
    <property type="term" value="C:plasma membrane"/>
    <property type="evidence" value="ECO:0007669"/>
    <property type="project" value="TreeGrafter"/>
</dbReference>
<evidence type="ECO:0000256" key="5">
    <source>
        <dbReference type="ARBA" id="ARBA00022729"/>
    </source>
</evidence>
<name>A0A2W4ZU59_9BACT</name>
<dbReference type="GO" id="GO:0004180">
    <property type="term" value="F:carboxypeptidase activity"/>
    <property type="evidence" value="ECO:0007669"/>
    <property type="project" value="UniProtKB-KW"/>
</dbReference>
<dbReference type="InterPro" id="IPR050515">
    <property type="entry name" value="Beta-lactam/transpept"/>
</dbReference>
<keyword evidence="7" id="KW-0046">Antibiotic resistance</keyword>
<feature type="domain" description="Penicillin-binding protein dimerisation" evidence="9">
    <location>
        <begin position="61"/>
        <end position="232"/>
    </location>
</feature>
<keyword evidence="8" id="KW-0812">Transmembrane</keyword>
<dbReference type="PANTHER" id="PTHR30627:SF6">
    <property type="entry name" value="BETA-LACTAMASE YBXI-RELATED"/>
    <property type="match status" value="1"/>
</dbReference>
<feature type="transmembrane region" description="Helical" evidence="8">
    <location>
        <begin position="17"/>
        <end position="37"/>
    </location>
</feature>
<dbReference type="InterPro" id="IPR005311">
    <property type="entry name" value="PBP_dimer"/>
</dbReference>
<evidence type="ECO:0000313" key="10">
    <source>
        <dbReference type="EMBL" id="PZO84342.1"/>
    </source>
</evidence>
<comment type="catalytic activity">
    <reaction evidence="1">
        <text>a beta-lactam + H2O = a substituted beta-amino acid</text>
        <dbReference type="Rhea" id="RHEA:20401"/>
        <dbReference type="ChEBI" id="CHEBI:15377"/>
        <dbReference type="ChEBI" id="CHEBI:35627"/>
        <dbReference type="ChEBI" id="CHEBI:140347"/>
        <dbReference type="EC" id="3.5.2.6"/>
    </reaction>
</comment>
<dbReference type="Proteomes" id="UP000249557">
    <property type="component" value="Unassembled WGS sequence"/>
</dbReference>
<keyword evidence="5" id="KW-0732">Signal</keyword>